<dbReference type="PANTHER" id="PTHR28492">
    <property type="entry name" value="HYPOTHETICAL PROTEIN LOC691921"/>
    <property type="match status" value="1"/>
</dbReference>
<evidence type="ECO:0000313" key="10">
    <source>
        <dbReference type="Proteomes" id="UP001179952"/>
    </source>
</evidence>
<evidence type="ECO:0000256" key="7">
    <source>
        <dbReference type="ARBA" id="ARBA00044944"/>
    </source>
</evidence>
<evidence type="ECO:0000256" key="3">
    <source>
        <dbReference type="ARBA" id="ARBA00022792"/>
    </source>
</evidence>
<dbReference type="AlphaFoldDB" id="A0AAV9AAB4"/>
<keyword evidence="2 8" id="KW-0812">Transmembrane</keyword>
<evidence type="ECO:0000256" key="8">
    <source>
        <dbReference type="SAM" id="Phobius"/>
    </source>
</evidence>
<dbReference type="Proteomes" id="UP001179952">
    <property type="component" value="Unassembled WGS sequence"/>
</dbReference>
<keyword evidence="4 8" id="KW-1133">Transmembrane helix</keyword>
<organism evidence="9 10">
    <name type="scientific">Acorus gramineus</name>
    <name type="common">Dwarf sweet flag</name>
    <dbReference type="NCBI Taxonomy" id="55184"/>
    <lineage>
        <taxon>Eukaryota</taxon>
        <taxon>Viridiplantae</taxon>
        <taxon>Streptophyta</taxon>
        <taxon>Embryophyta</taxon>
        <taxon>Tracheophyta</taxon>
        <taxon>Spermatophyta</taxon>
        <taxon>Magnoliopsida</taxon>
        <taxon>Liliopsida</taxon>
        <taxon>Acoraceae</taxon>
        <taxon>Acorus</taxon>
    </lineage>
</organism>
<comment type="similarity">
    <text evidence="7">Belongs to the UQCC6 family.</text>
</comment>
<dbReference type="Pfam" id="PF14990">
    <property type="entry name" value="DUF4516"/>
    <property type="match status" value="1"/>
</dbReference>
<feature type="transmembrane region" description="Helical" evidence="8">
    <location>
        <begin position="51"/>
        <end position="72"/>
    </location>
</feature>
<dbReference type="EMBL" id="JAUJYN010000011">
    <property type="protein sequence ID" value="KAK1261062.1"/>
    <property type="molecule type" value="Genomic_DNA"/>
</dbReference>
<protein>
    <submittedName>
        <fullName evidence="9">Uncharacterized protein</fullName>
    </submittedName>
</protein>
<proteinExistence type="inferred from homology"/>
<comment type="subcellular location">
    <subcellularLocation>
        <location evidence="1">Mitochondrion inner membrane</location>
        <topology evidence="1">Single-pass membrane protein</topology>
    </subcellularLocation>
</comment>
<evidence type="ECO:0000256" key="4">
    <source>
        <dbReference type="ARBA" id="ARBA00022989"/>
    </source>
</evidence>
<dbReference type="GO" id="GO:0005743">
    <property type="term" value="C:mitochondrial inner membrane"/>
    <property type="evidence" value="ECO:0007669"/>
    <property type="project" value="UniProtKB-SubCell"/>
</dbReference>
<evidence type="ECO:0000256" key="2">
    <source>
        <dbReference type="ARBA" id="ARBA00022692"/>
    </source>
</evidence>
<name>A0AAV9AAB4_ACOGR</name>
<dbReference type="PANTHER" id="PTHR28492:SF1">
    <property type="entry name" value="UBIQUINOL-CYTOCHROME-C REDUCTASE COMPLEX ASSEMBLY FACTOR 6"/>
    <property type="match status" value="1"/>
</dbReference>
<reference evidence="9" key="1">
    <citation type="journal article" date="2023" name="Nat. Commun.">
        <title>Diploid and tetraploid genomes of Acorus and the evolution of monocots.</title>
        <authorList>
            <person name="Ma L."/>
            <person name="Liu K.W."/>
            <person name="Li Z."/>
            <person name="Hsiao Y.Y."/>
            <person name="Qi Y."/>
            <person name="Fu T."/>
            <person name="Tang G.D."/>
            <person name="Zhang D."/>
            <person name="Sun W.H."/>
            <person name="Liu D.K."/>
            <person name="Li Y."/>
            <person name="Chen G.Z."/>
            <person name="Liu X.D."/>
            <person name="Liao X.Y."/>
            <person name="Jiang Y.T."/>
            <person name="Yu X."/>
            <person name="Hao Y."/>
            <person name="Huang J."/>
            <person name="Zhao X.W."/>
            <person name="Ke S."/>
            <person name="Chen Y.Y."/>
            <person name="Wu W.L."/>
            <person name="Hsu J.L."/>
            <person name="Lin Y.F."/>
            <person name="Huang M.D."/>
            <person name="Li C.Y."/>
            <person name="Huang L."/>
            <person name="Wang Z.W."/>
            <person name="Zhao X."/>
            <person name="Zhong W.Y."/>
            <person name="Peng D.H."/>
            <person name="Ahmad S."/>
            <person name="Lan S."/>
            <person name="Zhang J.S."/>
            <person name="Tsai W.C."/>
            <person name="Van de Peer Y."/>
            <person name="Liu Z.J."/>
        </authorList>
    </citation>
    <scope>NUCLEOTIDE SEQUENCE</scope>
    <source>
        <strain evidence="9">SCP</strain>
    </source>
</reference>
<reference evidence="9" key="2">
    <citation type="submission" date="2023-06" db="EMBL/GenBank/DDBJ databases">
        <authorList>
            <person name="Ma L."/>
            <person name="Liu K.-W."/>
            <person name="Li Z."/>
            <person name="Hsiao Y.-Y."/>
            <person name="Qi Y."/>
            <person name="Fu T."/>
            <person name="Tang G."/>
            <person name="Zhang D."/>
            <person name="Sun W.-H."/>
            <person name="Liu D.-K."/>
            <person name="Li Y."/>
            <person name="Chen G.-Z."/>
            <person name="Liu X.-D."/>
            <person name="Liao X.-Y."/>
            <person name="Jiang Y.-T."/>
            <person name="Yu X."/>
            <person name="Hao Y."/>
            <person name="Huang J."/>
            <person name="Zhao X.-W."/>
            <person name="Ke S."/>
            <person name="Chen Y.-Y."/>
            <person name="Wu W.-L."/>
            <person name="Hsu J.-L."/>
            <person name="Lin Y.-F."/>
            <person name="Huang M.-D."/>
            <person name="Li C.-Y."/>
            <person name="Huang L."/>
            <person name="Wang Z.-W."/>
            <person name="Zhao X."/>
            <person name="Zhong W.-Y."/>
            <person name="Peng D.-H."/>
            <person name="Ahmad S."/>
            <person name="Lan S."/>
            <person name="Zhang J.-S."/>
            <person name="Tsai W.-C."/>
            <person name="Van De Peer Y."/>
            <person name="Liu Z.-J."/>
        </authorList>
    </citation>
    <scope>NUCLEOTIDE SEQUENCE</scope>
    <source>
        <strain evidence="9">SCP</strain>
        <tissue evidence="9">Leaves</tissue>
    </source>
</reference>
<keyword evidence="10" id="KW-1185">Reference proteome</keyword>
<evidence type="ECO:0000313" key="9">
    <source>
        <dbReference type="EMBL" id="KAK1261062.1"/>
    </source>
</evidence>
<evidence type="ECO:0000256" key="1">
    <source>
        <dbReference type="ARBA" id="ARBA00004434"/>
    </source>
</evidence>
<gene>
    <name evidence="9" type="ORF">QJS04_geneDACA019480</name>
</gene>
<sequence>MQIEAPKDAPIEREPTHLKDSNLIQKSYVTLRHRLDARKYGGRPPTGTPSLAWSSVVVVVSLISGASIVHNFSKPDLAE</sequence>
<evidence type="ECO:0000256" key="5">
    <source>
        <dbReference type="ARBA" id="ARBA00023128"/>
    </source>
</evidence>
<dbReference type="InterPro" id="IPR027858">
    <property type="entry name" value="BRAWNIN"/>
</dbReference>
<comment type="caution">
    <text evidence="9">The sequence shown here is derived from an EMBL/GenBank/DDBJ whole genome shotgun (WGS) entry which is preliminary data.</text>
</comment>
<accession>A0AAV9AAB4</accession>
<dbReference type="GO" id="GO:0034551">
    <property type="term" value="P:mitochondrial respiratory chain complex III assembly"/>
    <property type="evidence" value="ECO:0007669"/>
    <property type="project" value="InterPro"/>
</dbReference>
<evidence type="ECO:0000256" key="6">
    <source>
        <dbReference type="ARBA" id="ARBA00023136"/>
    </source>
</evidence>
<keyword evidence="5" id="KW-0496">Mitochondrion</keyword>
<keyword evidence="6 8" id="KW-0472">Membrane</keyword>
<keyword evidence="3" id="KW-0999">Mitochondrion inner membrane</keyword>